<dbReference type="RefSeq" id="WP_307265120.1">
    <property type="nucleotide sequence ID" value="NZ_JAUSVL010000001.1"/>
</dbReference>
<name>A0AAE3VK50_9BACT</name>
<dbReference type="SUPFAM" id="SSF51445">
    <property type="entry name" value="(Trans)glycosidases"/>
    <property type="match status" value="1"/>
</dbReference>
<comment type="caution">
    <text evidence="1">The sequence shown here is derived from an EMBL/GenBank/DDBJ whole genome shotgun (WGS) entry which is preliminary data.</text>
</comment>
<reference evidence="1" key="1">
    <citation type="submission" date="2023-07" db="EMBL/GenBank/DDBJ databases">
        <title>Genomic Encyclopedia of Type Strains, Phase IV (KMG-IV): sequencing the most valuable type-strain genomes for metagenomic binning, comparative biology and taxonomic classification.</title>
        <authorList>
            <person name="Goeker M."/>
        </authorList>
    </citation>
    <scope>NUCLEOTIDE SEQUENCE</scope>
    <source>
        <strain evidence="1">DSM 24202</strain>
    </source>
</reference>
<dbReference type="InterPro" id="IPR017853">
    <property type="entry name" value="GH"/>
</dbReference>
<protein>
    <submittedName>
        <fullName evidence="1">Uncharacterized protein</fullName>
    </submittedName>
</protein>
<dbReference type="Gene3D" id="3.20.20.80">
    <property type="entry name" value="Glycosidases"/>
    <property type="match status" value="1"/>
</dbReference>
<keyword evidence="2" id="KW-1185">Reference proteome</keyword>
<evidence type="ECO:0000313" key="1">
    <source>
        <dbReference type="EMBL" id="MDQ0291801.1"/>
    </source>
</evidence>
<dbReference type="Proteomes" id="UP001238163">
    <property type="component" value="Unassembled WGS sequence"/>
</dbReference>
<evidence type="ECO:0000313" key="2">
    <source>
        <dbReference type="Proteomes" id="UP001238163"/>
    </source>
</evidence>
<sequence>MKRLAVIMFLACLVAYAGEGLKVSESRHLLRIVSNGVTLMDNDNLVLQTDTWQIIRNLQKTPFTVKRDDNGFVHRWEQRDDGLVIERRVRRLPDNAYRIEYDLELLPGIAGGKAIELTMHFRVAPMDFPAADLPIGPLTGPIRVPTLGGNIRIDPAGTTAVGTLALQDMRDVSWCQRFRLHFAATYDPATGYRGKVAYTISQESPWSPLFAPIALDGVANRSYADDVAGNGWTGQGPQNCLASFPADQPITAGGYVFQPATKALILRSRNTPNFPMNSGRVQLPKPERFASFGFLHTAAWSNSDAGAAVANYRVHYADGSHADLPLRFLIDVEDWWNVRNMHNALVAWTGDNGGGRNVAVFMSRKNNPHPERPVTALEFISTDSVTTVSVIAATGVRQALLTPAMAEELERQAGTWENNVNPDITADWFPCPIPWQDSVQPGSALDFSGLNHRPAGKYGFLRRVGDHFEFADRPGEDVRFWGTNFAITGPFPEKDLAPGIAKCMAAQGVNMVRMHLYAARPVLINSPDGTLKPDMLDRMQFLMAELIKNGVYIYMDLNDGMCYDQLLARPSTFPVEERLKLSSLFDRDLIRATKRMAELLFATVNPYTGKRPVDDPGIACYEIMNEVSMLSNWHDLREAVRPPKTMLPKLEKLWHDWLRKNGHDLCDLPTNFSLSESGRRFAIELDNAYISEMAAFLRNLGVRAPISATNITFANGNFAAAPYVDYFGDHFYWAHPNFRAQPKSYPIEPSLTRPVTATIIPGLPKSSLVGYPVVHSEWNYCYPNSYRCEGLPLATAYAAYQGWDGMIFYGATGSCDDGDWNRFRNNPNIQIHSQQTDPATWGLTHFAANLYRRGDVQPAQRDLRVVLPQSALYSTQLAASALPFLPSLGRFSFEFAADENTNWLGELAMQIDAKKEDLYDQVLKILGDRRSSDRRLCSDTNELRRYPKPGLFLIDTPKSQCITGRLCDLPEIGDRPRNLAVDSTMRWATIALTTLDNAPIADSHRLLLCAVANAANTGQSNEAGLLMEMGGVPVLAENVYATISINNRHAADLKVYAVDPLSGARRQKLASQADNGTLTLTLDNSCKTLYFELTVE</sequence>
<dbReference type="EMBL" id="JAUSVL010000001">
    <property type="protein sequence ID" value="MDQ0291801.1"/>
    <property type="molecule type" value="Genomic_DNA"/>
</dbReference>
<gene>
    <name evidence="1" type="ORF">J3R75_003908</name>
</gene>
<accession>A0AAE3VK50</accession>
<proteinExistence type="predicted"/>
<organism evidence="1 2">
    <name type="scientific">Oligosphaera ethanolica</name>
    <dbReference type="NCBI Taxonomy" id="760260"/>
    <lineage>
        <taxon>Bacteria</taxon>
        <taxon>Pseudomonadati</taxon>
        <taxon>Lentisphaerota</taxon>
        <taxon>Oligosphaeria</taxon>
        <taxon>Oligosphaerales</taxon>
        <taxon>Oligosphaeraceae</taxon>
        <taxon>Oligosphaera</taxon>
    </lineage>
</organism>
<dbReference type="AlphaFoldDB" id="A0AAE3VK50"/>